<dbReference type="InterPro" id="IPR011611">
    <property type="entry name" value="PfkB_dom"/>
</dbReference>
<name>A0A6J7UNN3_9ZZZZ</name>
<dbReference type="PANTHER" id="PTHR10584">
    <property type="entry name" value="SUGAR KINASE"/>
    <property type="match status" value="1"/>
</dbReference>
<dbReference type="GO" id="GO:0016301">
    <property type="term" value="F:kinase activity"/>
    <property type="evidence" value="ECO:0007669"/>
    <property type="project" value="UniProtKB-KW"/>
</dbReference>
<protein>
    <submittedName>
        <fullName evidence="4">Unannotated protein</fullName>
    </submittedName>
</protein>
<proteinExistence type="predicted"/>
<evidence type="ECO:0000259" key="3">
    <source>
        <dbReference type="Pfam" id="PF00294"/>
    </source>
</evidence>
<dbReference type="PANTHER" id="PTHR10584:SF166">
    <property type="entry name" value="RIBOKINASE"/>
    <property type="match status" value="1"/>
</dbReference>
<organism evidence="4">
    <name type="scientific">freshwater metagenome</name>
    <dbReference type="NCBI Taxonomy" id="449393"/>
    <lineage>
        <taxon>unclassified sequences</taxon>
        <taxon>metagenomes</taxon>
        <taxon>ecological metagenomes</taxon>
    </lineage>
</organism>
<keyword evidence="1" id="KW-0808">Transferase</keyword>
<dbReference type="AlphaFoldDB" id="A0A6J7UNN3"/>
<accession>A0A6J7UNN3</accession>
<dbReference type="Pfam" id="PF00294">
    <property type="entry name" value="PfkB"/>
    <property type="match status" value="1"/>
</dbReference>
<sequence>MAIGLTDPDKIADKFLADGVALAIVKLGAEGVMLATAEERIRIAPLKIKLVCGLGSGDAFGGALSHGLIHNWSIREIGEFANAAGAYVATKLTCADAMPTEAILRSFISEQAKIKS</sequence>
<evidence type="ECO:0000256" key="1">
    <source>
        <dbReference type="ARBA" id="ARBA00022679"/>
    </source>
</evidence>
<dbReference type="EMBL" id="CAFBQV010000239">
    <property type="protein sequence ID" value="CAB5067600.1"/>
    <property type="molecule type" value="Genomic_DNA"/>
</dbReference>
<evidence type="ECO:0000256" key="2">
    <source>
        <dbReference type="ARBA" id="ARBA00022777"/>
    </source>
</evidence>
<dbReference type="InterPro" id="IPR029056">
    <property type="entry name" value="Ribokinase-like"/>
</dbReference>
<gene>
    <name evidence="4" type="ORF">UFOPK4345_01254</name>
</gene>
<dbReference type="SUPFAM" id="SSF53613">
    <property type="entry name" value="Ribokinase-like"/>
    <property type="match status" value="1"/>
</dbReference>
<feature type="domain" description="Carbohydrate kinase PfkB" evidence="3">
    <location>
        <begin position="10"/>
        <end position="100"/>
    </location>
</feature>
<dbReference type="Gene3D" id="3.40.1190.20">
    <property type="match status" value="1"/>
</dbReference>
<reference evidence="4" key="1">
    <citation type="submission" date="2020-05" db="EMBL/GenBank/DDBJ databases">
        <authorList>
            <person name="Chiriac C."/>
            <person name="Salcher M."/>
            <person name="Ghai R."/>
            <person name="Kavagutti S V."/>
        </authorList>
    </citation>
    <scope>NUCLEOTIDE SEQUENCE</scope>
</reference>
<keyword evidence="2" id="KW-0418">Kinase</keyword>
<evidence type="ECO:0000313" key="4">
    <source>
        <dbReference type="EMBL" id="CAB5067600.1"/>
    </source>
</evidence>